<keyword evidence="1" id="KW-0472">Membrane</keyword>
<feature type="transmembrane region" description="Helical" evidence="1">
    <location>
        <begin position="107"/>
        <end position="126"/>
    </location>
</feature>
<feature type="transmembrane region" description="Helical" evidence="1">
    <location>
        <begin position="81"/>
        <end position="101"/>
    </location>
</feature>
<dbReference type="AlphaFoldDB" id="A0A1R2BE17"/>
<evidence type="ECO:0000256" key="1">
    <source>
        <dbReference type="SAM" id="Phobius"/>
    </source>
</evidence>
<dbReference type="Proteomes" id="UP000187209">
    <property type="component" value="Unassembled WGS sequence"/>
</dbReference>
<feature type="transmembrane region" description="Helical" evidence="1">
    <location>
        <begin position="23"/>
        <end position="46"/>
    </location>
</feature>
<evidence type="ECO:0000313" key="2">
    <source>
        <dbReference type="EMBL" id="OMJ75009.1"/>
    </source>
</evidence>
<comment type="caution">
    <text evidence="2">The sequence shown here is derived from an EMBL/GenBank/DDBJ whole genome shotgun (WGS) entry which is preliminary data.</text>
</comment>
<organism evidence="2 3">
    <name type="scientific">Stentor coeruleus</name>
    <dbReference type="NCBI Taxonomy" id="5963"/>
    <lineage>
        <taxon>Eukaryota</taxon>
        <taxon>Sar</taxon>
        <taxon>Alveolata</taxon>
        <taxon>Ciliophora</taxon>
        <taxon>Postciliodesmatophora</taxon>
        <taxon>Heterotrichea</taxon>
        <taxon>Heterotrichida</taxon>
        <taxon>Stentoridae</taxon>
        <taxon>Stentor</taxon>
    </lineage>
</organism>
<evidence type="ECO:0000313" key="3">
    <source>
        <dbReference type="Proteomes" id="UP000187209"/>
    </source>
</evidence>
<proteinExistence type="predicted"/>
<protein>
    <submittedName>
        <fullName evidence="2">Uncharacterized protein</fullName>
    </submittedName>
</protein>
<sequence length="234" mass="26370">MEKAKQGFENEIHSKNAKENPQILMTAIEMVVGLLIALVASAFSIIYESLQANFWFSIIAIACVVLIPLSTKASVLHSSDFIRVCLFFIFIASASLLLVYLSMIIESFFYGIWLYLTSALLIFYEYNGIAPGDLKKSFKVVVCALFIMSALLCILLIMNFDIFLAVKLAIAFVLSTWVSYALITSAIAVDELKKGQEINRDSLMEDNLIVWRSFPIQLVKTFPDFVNYLRSAKR</sequence>
<feature type="transmembrane region" description="Helical" evidence="1">
    <location>
        <begin position="52"/>
        <end position="69"/>
    </location>
</feature>
<feature type="transmembrane region" description="Helical" evidence="1">
    <location>
        <begin position="164"/>
        <end position="189"/>
    </location>
</feature>
<accession>A0A1R2BE17</accession>
<keyword evidence="1" id="KW-1133">Transmembrane helix</keyword>
<feature type="transmembrane region" description="Helical" evidence="1">
    <location>
        <begin position="138"/>
        <end position="158"/>
    </location>
</feature>
<dbReference type="EMBL" id="MPUH01000716">
    <property type="protein sequence ID" value="OMJ75009.1"/>
    <property type="molecule type" value="Genomic_DNA"/>
</dbReference>
<name>A0A1R2BE17_9CILI</name>
<gene>
    <name evidence="2" type="ORF">SteCoe_25969</name>
</gene>
<keyword evidence="1" id="KW-0812">Transmembrane</keyword>
<reference evidence="2 3" key="1">
    <citation type="submission" date="2016-11" db="EMBL/GenBank/DDBJ databases">
        <title>The macronuclear genome of Stentor coeruleus: a giant cell with tiny introns.</title>
        <authorList>
            <person name="Slabodnick M."/>
            <person name="Ruby J.G."/>
            <person name="Reiff S.B."/>
            <person name="Swart E.C."/>
            <person name="Gosai S."/>
            <person name="Prabakaran S."/>
            <person name="Witkowska E."/>
            <person name="Larue G.E."/>
            <person name="Fisher S."/>
            <person name="Freeman R.M."/>
            <person name="Gunawardena J."/>
            <person name="Chu W."/>
            <person name="Stover N.A."/>
            <person name="Gregory B.D."/>
            <person name="Nowacki M."/>
            <person name="Derisi J."/>
            <person name="Roy S.W."/>
            <person name="Marshall W.F."/>
            <person name="Sood P."/>
        </authorList>
    </citation>
    <scope>NUCLEOTIDE SEQUENCE [LARGE SCALE GENOMIC DNA]</scope>
    <source>
        <strain evidence="2">WM001</strain>
    </source>
</reference>
<keyword evidence="3" id="KW-1185">Reference proteome</keyword>